<feature type="transmembrane region" description="Helical" evidence="1">
    <location>
        <begin position="44"/>
        <end position="62"/>
    </location>
</feature>
<keyword evidence="1" id="KW-0812">Transmembrane</keyword>
<keyword evidence="1" id="KW-0472">Membrane</keyword>
<evidence type="ECO:0000313" key="3">
    <source>
        <dbReference type="EMBL" id="TCO69175.1"/>
    </source>
</evidence>
<dbReference type="InterPro" id="IPR000045">
    <property type="entry name" value="Prepilin_IV_endopep_pep"/>
</dbReference>
<evidence type="ECO:0000313" key="4">
    <source>
        <dbReference type="Proteomes" id="UP000295142"/>
    </source>
</evidence>
<keyword evidence="4" id="KW-1185">Reference proteome</keyword>
<feature type="domain" description="Prepilin type IV endopeptidase peptidase" evidence="2">
    <location>
        <begin position="54"/>
        <end position="153"/>
    </location>
</feature>
<dbReference type="GO" id="GO:0016020">
    <property type="term" value="C:membrane"/>
    <property type="evidence" value="ECO:0007669"/>
    <property type="project" value="InterPro"/>
</dbReference>
<dbReference type="EMBL" id="SLWW01000017">
    <property type="protein sequence ID" value="TCO69175.1"/>
    <property type="molecule type" value="Genomic_DNA"/>
</dbReference>
<feature type="transmembrane region" description="Helical" evidence="1">
    <location>
        <begin position="180"/>
        <end position="203"/>
    </location>
</feature>
<dbReference type="Proteomes" id="UP000295142">
    <property type="component" value="Unassembled WGS sequence"/>
</dbReference>
<proteinExistence type="predicted"/>
<feature type="transmembrane region" description="Helical" evidence="1">
    <location>
        <begin position="98"/>
        <end position="118"/>
    </location>
</feature>
<gene>
    <name evidence="3" type="ORF">EV655_1176</name>
</gene>
<feature type="transmembrane region" description="Helical" evidence="1">
    <location>
        <begin position="130"/>
        <end position="154"/>
    </location>
</feature>
<feature type="transmembrane region" description="Helical" evidence="1">
    <location>
        <begin position="20"/>
        <end position="38"/>
    </location>
</feature>
<dbReference type="GO" id="GO:0004190">
    <property type="term" value="F:aspartic-type endopeptidase activity"/>
    <property type="evidence" value="ECO:0007669"/>
    <property type="project" value="InterPro"/>
</dbReference>
<organism evidence="3 4">
    <name type="scientific">Rhodovulum euryhalinum</name>
    <dbReference type="NCBI Taxonomy" id="35805"/>
    <lineage>
        <taxon>Bacteria</taxon>
        <taxon>Pseudomonadati</taxon>
        <taxon>Pseudomonadota</taxon>
        <taxon>Alphaproteobacteria</taxon>
        <taxon>Rhodobacterales</taxon>
        <taxon>Paracoccaceae</taxon>
        <taxon>Rhodovulum</taxon>
    </lineage>
</organism>
<sequence length="206" mass="21455">MSSIDMSADSPRHGARALTILAGGMALAILAALAALALSLGRPLGAVAFLPFVLPVAFWVARSDMKTMKIPNRAVLALVAVFAAVGLVALPVEVWAWRWTHLAAILVLGFVMSSLRLIGAGDAKFAAAMAPFVALADIGSFLFLFSGVTLAAFAGHRLARRIPAVRRALPGWDSWERSDFPMGIALAGVLVAYLALSAAGLMASST</sequence>
<keyword evidence="1" id="KW-1133">Transmembrane helix</keyword>
<protein>
    <submittedName>
        <fullName evidence="3">Prepilin peptidase CpaA</fullName>
    </submittedName>
</protein>
<dbReference type="AlphaFoldDB" id="A0A4R2KRC9"/>
<name>A0A4R2KRC9_9RHOB</name>
<feature type="transmembrane region" description="Helical" evidence="1">
    <location>
        <begin position="74"/>
        <end position="92"/>
    </location>
</feature>
<comment type="caution">
    <text evidence="3">The sequence shown here is derived from an EMBL/GenBank/DDBJ whole genome shotgun (WGS) entry which is preliminary data.</text>
</comment>
<dbReference type="Pfam" id="PF01478">
    <property type="entry name" value="Peptidase_A24"/>
    <property type="match status" value="1"/>
</dbReference>
<evidence type="ECO:0000256" key="1">
    <source>
        <dbReference type="SAM" id="Phobius"/>
    </source>
</evidence>
<evidence type="ECO:0000259" key="2">
    <source>
        <dbReference type="Pfam" id="PF01478"/>
    </source>
</evidence>
<dbReference type="Gene3D" id="1.20.120.1220">
    <property type="match status" value="1"/>
</dbReference>
<accession>A0A4R2KRC9</accession>
<reference evidence="3 4" key="1">
    <citation type="submission" date="2019-03" db="EMBL/GenBank/DDBJ databases">
        <title>Genomic Encyclopedia of Type Strains, Phase IV (KMG-IV): sequencing the most valuable type-strain genomes for metagenomic binning, comparative biology and taxonomic classification.</title>
        <authorList>
            <person name="Goeker M."/>
        </authorList>
    </citation>
    <scope>NUCLEOTIDE SEQUENCE [LARGE SCALE GENOMIC DNA]</scope>
    <source>
        <strain evidence="3 4">DSM 4868</strain>
    </source>
</reference>